<sequence length="227" mass="24162">MRVLVLGGTGGIGPLLIQALLAANHSLVVYARSPNKLSEDITSNPLVDVVKGDLTDRDALFSALQHGGQSVNAVVSCLGPPVNVTSGFTYPSDTPLAKAYTLLFELMHIANVKRIIALGTASNKDEHDKFDLQFATLVLGVATFAHGAYKDIVAIGKALREQPIGELVWTLVRVPLLTTSKKSDFVAGYVGDKKTKTHLARNAFAAFVVAELNGNEWANKAPLLSDA</sequence>
<dbReference type="PANTHER" id="PTHR43355">
    <property type="entry name" value="FLAVIN REDUCTASE (NADPH)"/>
    <property type="match status" value="1"/>
</dbReference>
<dbReference type="GO" id="GO:0016646">
    <property type="term" value="F:oxidoreductase activity, acting on the CH-NH group of donors, NAD or NADP as acceptor"/>
    <property type="evidence" value="ECO:0007669"/>
    <property type="project" value="TreeGrafter"/>
</dbReference>
<dbReference type="InterPro" id="IPR036291">
    <property type="entry name" value="NAD(P)-bd_dom_sf"/>
</dbReference>
<dbReference type="Gene3D" id="3.40.50.720">
    <property type="entry name" value="NAD(P)-binding Rossmann-like Domain"/>
    <property type="match status" value="1"/>
</dbReference>
<dbReference type="PANTHER" id="PTHR43355:SF2">
    <property type="entry name" value="FLAVIN REDUCTASE (NADPH)"/>
    <property type="match status" value="1"/>
</dbReference>
<dbReference type="STRING" id="27342.A0A0H2RSP0"/>
<dbReference type="InterPro" id="IPR016040">
    <property type="entry name" value="NAD(P)-bd_dom"/>
</dbReference>
<comment type="similarity">
    <text evidence="1">Belongs to the avfA family.</text>
</comment>
<dbReference type="InterPro" id="IPR051606">
    <property type="entry name" value="Polyketide_Oxido-like"/>
</dbReference>
<accession>A0A0H2RSP0</accession>
<dbReference type="OrthoDB" id="10254221at2759"/>
<reference evidence="3 4" key="1">
    <citation type="submission" date="2015-04" db="EMBL/GenBank/DDBJ databases">
        <title>Complete genome sequence of Schizopora paradoxa KUC8140, a cosmopolitan wood degrader in East Asia.</title>
        <authorList>
            <consortium name="DOE Joint Genome Institute"/>
            <person name="Min B."/>
            <person name="Park H."/>
            <person name="Jang Y."/>
            <person name="Kim J.-J."/>
            <person name="Kim K.H."/>
            <person name="Pangilinan J."/>
            <person name="Lipzen A."/>
            <person name="Riley R."/>
            <person name="Grigoriev I.V."/>
            <person name="Spatafora J.W."/>
            <person name="Choi I.-G."/>
        </authorList>
    </citation>
    <scope>NUCLEOTIDE SEQUENCE [LARGE SCALE GENOMIC DNA]</scope>
    <source>
        <strain evidence="3 4">KUC8140</strain>
    </source>
</reference>
<evidence type="ECO:0000313" key="4">
    <source>
        <dbReference type="Proteomes" id="UP000053477"/>
    </source>
</evidence>
<name>A0A0H2RSP0_9AGAM</name>
<dbReference type="AlphaFoldDB" id="A0A0H2RSP0"/>
<gene>
    <name evidence="3" type="ORF">SCHPADRAFT_914666</name>
</gene>
<feature type="domain" description="NAD(P)-binding" evidence="2">
    <location>
        <begin position="7"/>
        <end position="213"/>
    </location>
</feature>
<evidence type="ECO:0000259" key="2">
    <source>
        <dbReference type="Pfam" id="PF13460"/>
    </source>
</evidence>
<dbReference type="InParanoid" id="A0A0H2RSP0"/>
<proteinExistence type="inferred from homology"/>
<dbReference type="EMBL" id="KQ085937">
    <property type="protein sequence ID" value="KLO14879.1"/>
    <property type="molecule type" value="Genomic_DNA"/>
</dbReference>
<keyword evidence="4" id="KW-1185">Reference proteome</keyword>
<evidence type="ECO:0000313" key="3">
    <source>
        <dbReference type="EMBL" id="KLO14879.1"/>
    </source>
</evidence>
<dbReference type="Proteomes" id="UP000053477">
    <property type="component" value="Unassembled WGS sequence"/>
</dbReference>
<organism evidence="3 4">
    <name type="scientific">Schizopora paradoxa</name>
    <dbReference type="NCBI Taxonomy" id="27342"/>
    <lineage>
        <taxon>Eukaryota</taxon>
        <taxon>Fungi</taxon>
        <taxon>Dikarya</taxon>
        <taxon>Basidiomycota</taxon>
        <taxon>Agaricomycotina</taxon>
        <taxon>Agaricomycetes</taxon>
        <taxon>Hymenochaetales</taxon>
        <taxon>Schizoporaceae</taxon>
        <taxon>Schizopora</taxon>
    </lineage>
</organism>
<protein>
    <submittedName>
        <fullName evidence="3">NAD-P-binding protein</fullName>
    </submittedName>
</protein>
<dbReference type="SUPFAM" id="SSF51735">
    <property type="entry name" value="NAD(P)-binding Rossmann-fold domains"/>
    <property type="match status" value="1"/>
</dbReference>
<evidence type="ECO:0000256" key="1">
    <source>
        <dbReference type="ARBA" id="ARBA00038376"/>
    </source>
</evidence>
<dbReference type="Pfam" id="PF13460">
    <property type="entry name" value="NAD_binding_10"/>
    <property type="match status" value="1"/>
</dbReference>